<feature type="transmembrane region" description="Helical" evidence="9">
    <location>
        <begin position="159"/>
        <end position="181"/>
    </location>
</feature>
<dbReference type="SUPFAM" id="SSF90123">
    <property type="entry name" value="ABC transporter transmembrane region"/>
    <property type="match status" value="1"/>
</dbReference>
<dbReference type="InterPro" id="IPR011527">
    <property type="entry name" value="ABC1_TM_dom"/>
</dbReference>
<gene>
    <name evidence="13" type="ORF">C4900_06610</name>
</gene>
<evidence type="ECO:0000256" key="3">
    <source>
        <dbReference type="ARBA" id="ARBA00022475"/>
    </source>
</evidence>
<dbReference type="InterPro" id="IPR003439">
    <property type="entry name" value="ABC_transporter-like_ATP-bd"/>
</dbReference>
<keyword evidence="14" id="KW-1185">Reference proteome</keyword>
<dbReference type="PROSITE" id="PS50929">
    <property type="entry name" value="ABC_TM1F"/>
    <property type="match status" value="1"/>
</dbReference>
<dbReference type="Pfam" id="PF00664">
    <property type="entry name" value="ABC_membrane"/>
    <property type="match status" value="1"/>
</dbReference>
<dbReference type="SMART" id="SM00382">
    <property type="entry name" value="AAA"/>
    <property type="match status" value="1"/>
</dbReference>
<evidence type="ECO:0000256" key="6">
    <source>
        <dbReference type="ARBA" id="ARBA00022840"/>
    </source>
</evidence>
<proteinExistence type="predicted"/>
<dbReference type="GO" id="GO:0008233">
    <property type="term" value="F:peptidase activity"/>
    <property type="evidence" value="ECO:0007669"/>
    <property type="project" value="InterPro"/>
</dbReference>
<dbReference type="GO" id="GO:0016887">
    <property type="term" value="F:ATP hydrolysis activity"/>
    <property type="evidence" value="ECO:0007669"/>
    <property type="project" value="InterPro"/>
</dbReference>
<dbReference type="Pfam" id="PF03412">
    <property type="entry name" value="Peptidase_C39"/>
    <property type="match status" value="1"/>
</dbReference>
<evidence type="ECO:0000313" key="14">
    <source>
        <dbReference type="Proteomes" id="UP000253250"/>
    </source>
</evidence>
<dbReference type="CDD" id="cd18567">
    <property type="entry name" value="ABC_6TM_CvaB_RaxB_like"/>
    <property type="match status" value="1"/>
</dbReference>
<comment type="caution">
    <text evidence="13">The sequence shown here is derived from an EMBL/GenBank/DDBJ whole genome shotgun (WGS) entry which is preliminary data.</text>
</comment>
<dbReference type="Gene3D" id="1.20.1560.10">
    <property type="entry name" value="ABC transporter type 1, transmembrane domain"/>
    <property type="match status" value="1"/>
</dbReference>
<evidence type="ECO:0000256" key="9">
    <source>
        <dbReference type="SAM" id="Phobius"/>
    </source>
</evidence>
<accession>A0A368HMA6</accession>
<feature type="domain" description="ABC transporter" evidence="10">
    <location>
        <begin position="471"/>
        <end position="701"/>
    </location>
</feature>
<dbReference type="Pfam" id="PF00005">
    <property type="entry name" value="ABC_tran"/>
    <property type="match status" value="1"/>
</dbReference>
<protein>
    <submittedName>
        <fullName evidence="13">ABC transporter</fullName>
    </submittedName>
</protein>
<dbReference type="PROSITE" id="PS50893">
    <property type="entry name" value="ABC_TRANSPORTER_2"/>
    <property type="match status" value="1"/>
</dbReference>
<evidence type="ECO:0000256" key="4">
    <source>
        <dbReference type="ARBA" id="ARBA00022692"/>
    </source>
</evidence>
<comment type="subcellular location">
    <subcellularLocation>
        <location evidence="1">Cell membrane</location>
        <topology evidence="1">Multi-pass membrane protein</topology>
    </subcellularLocation>
</comment>
<feature type="transmembrane region" description="Helical" evidence="9">
    <location>
        <begin position="393"/>
        <end position="418"/>
    </location>
</feature>
<dbReference type="InterPro" id="IPR036640">
    <property type="entry name" value="ABC1_TM_sf"/>
</dbReference>
<dbReference type="PANTHER" id="PTHR24221:SF606">
    <property type="entry name" value="COLICIN V SECRETION-PROCESSING ATP-BINDING PROTEIN"/>
    <property type="match status" value="1"/>
</dbReference>
<feature type="transmembrane region" description="Helical" evidence="9">
    <location>
        <begin position="193"/>
        <end position="213"/>
    </location>
</feature>
<keyword evidence="3" id="KW-1003">Cell membrane</keyword>
<dbReference type="InterPro" id="IPR003593">
    <property type="entry name" value="AAA+_ATPase"/>
</dbReference>
<evidence type="ECO:0000259" key="10">
    <source>
        <dbReference type="PROSITE" id="PS50893"/>
    </source>
</evidence>
<dbReference type="InterPro" id="IPR005074">
    <property type="entry name" value="Peptidase_C39"/>
</dbReference>
<evidence type="ECO:0000259" key="12">
    <source>
        <dbReference type="PROSITE" id="PS50990"/>
    </source>
</evidence>
<dbReference type="GO" id="GO:0034040">
    <property type="term" value="F:ATPase-coupled lipid transmembrane transporter activity"/>
    <property type="evidence" value="ECO:0007669"/>
    <property type="project" value="TreeGrafter"/>
</dbReference>
<dbReference type="InterPro" id="IPR039421">
    <property type="entry name" value="Type_1_exporter"/>
</dbReference>
<reference evidence="13 14" key="1">
    <citation type="submission" date="2018-02" db="EMBL/GenBank/DDBJ databases">
        <title>Insights into the biology of acidophilic members of the Acidiferrobacteraceae family derived from comparative genomic analyses.</title>
        <authorList>
            <person name="Issotta F."/>
            <person name="Thyssen C."/>
            <person name="Mena C."/>
            <person name="Moya A."/>
            <person name="Bellenberg S."/>
            <person name="Sproer C."/>
            <person name="Covarrubias P.C."/>
            <person name="Sand W."/>
            <person name="Quatrini R."/>
            <person name="Vera M."/>
        </authorList>
    </citation>
    <scope>NUCLEOTIDE SEQUENCE [LARGE SCALE GENOMIC DNA]</scope>
    <source>
        <strain evidence="14">m-1</strain>
    </source>
</reference>
<keyword evidence="6" id="KW-0067">ATP-binding</keyword>
<sequence length="701" mass="77175">MPTILQSEISECGLACLVMVAAFHGYHSDIATMRRRFGASLKGTGLGRLIQMARDCQLNARALRIEPSDFHHLRLPCILHWEMNHYVVLERLTKRGAVIRDPARGARFVSPSEISDAFTGIALELIPAPGFRPATHKTPISWRTLIGPTRGLGGAIARVLALSSTLEILGILGPFFMQWLIDRVLVINDHHLLTLLGVAYVAVTIFSALFSMLRSWVVIHVNAIVGSQWATNLFSHMMRLPQTFYEKRHIGDIVSRYDAIRNIQKTITAHSVSALLDGVMAVAIIVVLTLYSVKLTILVLAVFLLYLSARWITYRPLRDATERHIHALARQQTYLLESLRGAQSIKLFNGEGRRAAQFAHLVVDSTNEDVRVQQLSALSHASQQFLMGVGHVVVIWIAALMVMRGAFTVGMLVTYSLFASQFLTRGDTLVNIVMEFRMLRLYGERLADLALTPPEEAIDGTYAGPDPGPRLTVSGLAFRYSQSDPWILRHIDLTVEPGSAVAIIGPSGTGKSTLAKLLLGLMTPTAGTIMLGGIEIRQLGLARYRHMVGCVLQSDPLFAGTIANNIALGYPDASLDDIVTASQQAAIHDEVMAMPMGYETLVGDMGSVLSDGQKQRILLARALLRCPRLLILDEATSHLDTVREKAVNDHLRALGVTRIHIAHRRETIAQCDHIYRLDNGVLTAVSMDSYRPGEVHLATEG</sequence>
<keyword evidence="8 9" id="KW-0472">Membrane</keyword>
<dbReference type="OrthoDB" id="9782586at2"/>
<dbReference type="PANTHER" id="PTHR24221">
    <property type="entry name" value="ATP-BINDING CASSETTE SUB-FAMILY B"/>
    <property type="match status" value="1"/>
</dbReference>
<keyword evidence="4 9" id="KW-0812">Transmembrane</keyword>
<feature type="domain" description="Peptidase C39" evidence="12">
    <location>
        <begin position="6"/>
        <end position="125"/>
    </location>
</feature>
<evidence type="ECO:0000256" key="5">
    <source>
        <dbReference type="ARBA" id="ARBA00022741"/>
    </source>
</evidence>
<evidence type="ECO:0000256" key="2">
    <source>
        <dbReference type="ARBA" id="ARBA00022448"/>
    </source>
</evidence>
<dbReference type="Proteomes" id="UP000253250">
    <property type="component" value="Unassembled WGS sequence"/>
</dbReference>
<dbReference type="EMBL" id="PSYR01000001">
    <property type="protein sequence ID" value="RCN59568.1"/>
    <property type="molecule type" value="Genomic_DNA"/>
</dbReference>
<dbReference type="SUPFAM" id="SSF52540">
    <property type="entry name" value="P-loop containing nucleoside triphosphate hydrolases"/>
    <property type="match status" value="1"/>
</dbReference>
<organism evidence="13 14">
    <name type="scientific">Acidiferrobacter thiooxydans</name>
    <dbReference type="NCBI Taxonomy" id="163359"/>
    <lineage>
        <taxon>Bacteria</taxon>
        <taxon>Pseudomonadati</taxon>
        <taxon>Pseudomonadota</taxon>
        <taxon>Gammaproteobacteria</taxon>
        <taxon>Acidiferrobacterales</taxon>
        <taxon>Acidiferrobacteraceae</taxon>
        <taxon>Acidiferrobacter</taxon>
    </lineage>
</organism>
<keyword evidence="2" id="KW-0813">Transport</keyword>
<dbReference type="FunFam" id="3.40.50.300:FF:000299">
    <property type="entry name" value="ABC transporter ATP-binding protein/permease"/>
    <property type="match status" value="1"/>
</dbReference>
<dbReference type="GO" id="GO:0140359">
    <property type="term" value="F:ABC-type transporter activity"/>
    <property type="evidence" value="ECO:0007669"/>
    <property type="project" value="InterPro"/>
</dbReference>
<evidence type="ECO:0000259" key="11">
    <source>
        <dbReference type="PROSITE" id="PS50929"/>
    </source>
</evidence>
<keyword evidence="5" id="KW-0547">Nucleotide-binding</keyword>
<evidence type="ECO:0000256" key="8">
    <source>
        <dbReference type="ARBA" id="ARBA00023136"/>
    </source>
</evidence>
<dbReference type="PROSITE" id="PS50990">
    <property type="entry name" value="PEPTIDASE_C39"/>
    <property type="match status" value="1"/>
</dbReference>
<evidence type="ECO:0000313" key="13">
    <source>
        <dbReference type="EMBL" id="RCN59568.1"/>
    </source>
</evidence>
<dbReference type="AlphaFoldDB" id="A0A368HMA6"/>
<name>A0A368HMA6_9GAMM</name>
<dbReference type="Gene3D" id="3.40.50.300">
    <property type="entry name" value="P-loop containing nucleotide triphosphate hydrolases"/>
    <property type="match status" value="1"/>
</dbReference>
<dbReference type="InterPro" id="IPR027417">
    <property type="entry name" value="P-loop_NTPase"/>
</dbReference>
<feature type="domain" description="ABC transmembrane type-1" evidence="11">
    <location>
        <begin position="159"/>
        <end position="438"/>
    </location>
</feature>
<evidence type="ECO:0000256" key="7">
    <source>
        <dbReference type="ARBA" id="ARBA00022989"/>
    </source>
</evidence>
<dbReference type="GO" id="GO:0005524">
    <property type="term" value="F:ATP binding"/>
    <property type="evidence" value="ECO:0007669"/>
    <property type="project" value="UniProtKB-KW"/>
</dbReference>
<keyword evidence="7 9" id="KW-1133">Transmembrane helix</keyword>
<dbReference type="GO" id="GO:0006508">
    <property type="term" value="P:proteolysis"/>
    <property type="evidence" value="ECO:0007669"/>
    <property type="project" value="InterPro"/>
</dbReference>
<evidence type="ECO:0000256" key="1">
    <source>
        <dbReference type="ARBA" id="ARBA00004651"/>
    </source>
</evidence>
<feature type="transmembrane region" description="Helical" evidence="9">
    <location>
        <begin position="297"/>
        <end position="314"/>
    </location>
</feature>
<feature type="transmembrane region" description="Helical" evidence="9">
    <location>
        <begin position="271"/>
        <end position="291"/>
    </location>
</feature>
<dbReference type="Gene3D" id="3.90.70.10">
    <property type="entry name" value="Cysteine proteinases"/>
    <property type="match status" value="1"/>
</dbReference>
<dbReference type="GO" id="GO:0005886">
    <property type="term" value="C:plasma membrane"/>
    <property type="evidence" value="ECO:0007669"/>
    <property type="project" value="UniProtKB-SubCell"/>
</dbReference>